<dbReference type="AlphaFoldDB" id="A0A518DW90"/>
<keyword evidence="3" id="KW-0472">Membrane</keyword>
<dbReference type="Proteomes" id="UP000317648">
    <property type="component" value="Chromosome"/>
</dbReference>
<dbReference type="Gene3D" id="2.40.30.170">
    <property type="match status" value="1"/>
</dbReference>
<dbReference type="OrthoDB" id="9759690at2"/>
<dbReference type="KEGG" id="lcre:Pla8534_39210"/>
<evidence type="ECO:0000256" key="1">
    <source>
        <dbReference type="SAM" id="Coils"/>
    </source>
</evidence>
<feature type="transmembrane region" description="Helical" evidence="3">
    <location>
        <begin position="435"/>
        <end position="454"/>
    </location>
</feature>
<feature type="transmembrane region" description="Helical" evidence="3">
    <location>
        <begin position="232"/>
        <end position="252"/>
    </location>
</feature>
<dbReference type="InterPro" id="IPR001193">
    <property type="entry name" value="MBTPS2"/>
</dbReference>
<feature type="region of interest" description="Disordered" evidence="2">
    <location>
        <begin position="672"/>
        <end position="691"/>
    </location>
</feature>
<sequence length="743" mass="84354">MSSTFIDSLVESRTRPVPVRRRSDLTARRHRYQGKPFWVIKEPIGLKYSRLHEEEYFLLMQLDGRISLEELKKRYEKRFIAERIKYEDLQQFLGSLHQRGLVISESPVQGWRLYERAKKERRKKWMGLLTNIFAIRWKGIDPDWILNFLYPYTRWFFTGRAVSMACLLGICALLTLAVNYGDFLARMPTFHEFFGPGNWLAIALTMAAVKVLHEFGHGLACKRFGGECHEMGFMLLVFTPALYCNVSDSWLLESKWRRAAIGAAGMYVELTLASIATLLWWGSEPGGMLSMLCLRVMFVCSISTLMFNGNPLLRFDGYYILADLAEIPNLRQKAGDLLRRFLFFVCLGIEPQPDPYLPQRHRALIAAYSVASYLYRWVVVFSILMFVTKTLEPYGLKNLGRLFGLVGVIGMIAQPVMTVYRFFRQPGSLKQVKRWQAATSAVVLVALLIAVWFAPAPHYIACPLEVQPLQGALVYVTQPGVIAKVAARPGAHVEQGDTILELENLDVELKIANLHARRSELEADKSSMLRRRFSDDKAGLQLANLKERLDTIERAITQQQRQLDQLVLKSPRQGMVLPPPERPDRHEEGLPSWSGAPLDPENQNALLQVGDLVCIVGDAEKLEAVLLINQNDTPYVRPGQIVSIQFDSLPGQTFRSEIREIAEINVDQTPASLSTQAGGDIETTTDESGVARPITTHYQAKATLESADLLQIGVRGQAKIHADWRPIGPRVWRYLSRTFRFDL</sequence>
<dbReference type="PANTHER" id="PTHR13325:SF3">
    <property type="entry name" value="MEMBRANE-BOUND TRANSCRIPTION FACTOR SITE-2 PROTEASE"/>
    <property type="match status" value="1"/>
</dbReference>
<dbReference type="GO" id="GO:0031293">
    <property type="term" value="P:membrane protein intracellular domain proteolysis"/>
    <property type="evidence" value="ECO:0007669"/>
    <property type="project" value="TreeGrafter"/>
</dbReference>
<protein>
    <submittedName>
        <fullName evidence="4">Peptide zinc metalloprotease protein YydH</fullName>
    </submittedName>
</protein>
<evidence type="ECO:0000313" key="4">
    <source>
        <dbReference type="EMBL" id="QDU96102.1"/>
    </source>
</evidence>
<dbReference type="PANTHER" id="PTHR13325">
    <property type="entry name" value="PROTEASE M50 MEMBRANE-BOUND TRANSCRIPTION FACTOR SITE 2 PROTEASE"/>
    <property type="match status" value="1"/>
</dbReference>
<keyword evidence="1" id="KW-0175">Coiled coil</keyword>
<gene>
    <name evidence="4" type="primary">yydH_2</name>
    <name evidence="4" type="ORF">Pla8534_39210</name>
</gene>
<proteinExistence type="predicted"/>
<feature type="transmembrane region" description="Helical" evidence="3">
    <location>
        <begin position="193"/>
        <end position="212"/>
    </location>
</feature>
<organism evidence="4 5">
    <name type="scientific">Lignipirellula cremea</name>
    <dbReference type="NCBI Taxonomy" id="2528010"/>
    <lineage>
        <taxon>Bacteria</taxon>
        <taxon>Pseudomonadati</taxon>
        <taxon>Planctomycetota</taxon>
        <taxon>Planctomycetia</taxon>
        <taxon>Pirellulales</taxon>
        <taxon>Pirellulaceae</taxon>
        <taxon>Lignipirellula</taxon>
    </lineage>
</organism>
<keyword evidence="4" id="KW-0645">Protease</keyword>
<feature type="transmembrane region" description="Helical" evidence="3">
    <location>
        <begin position="160"/>
        <end position="181"/>
    </location>
</feature>
<feature type="transmembrane region" description="Helical" evidence="3">
    <location>
        <begin position="259"/>
        <end position="281"/>
    </location>
</feature>
<dbReference type="GO" id="GO:0005737">
    <property type="term" value="C:cytoplasm"/>
    <property type="evidence" value="ECO:0007669"/>
    <property type="project" value="TreeGrafter"/>
</dbReference>
<reference evidence="4 5" key="1">
    <citation type="submission" date="2019-02" db="EMBL/GenBank/DDBJ databases">
        <title>Deep-cultivation of Planctomycetes and their phenomic and genomic characterization uncovers novel biology.</title>
        <authorList>
            <person name="Wiegand S."/>
            <person name="Jogler M."/>
            <person name="Boedeker C."/>
            <person name="Pinto D."/>
            <person name="Vollmers J."/>
            <person name="Rivas-Marin E."/>
            <person name="Kohn T."/>
            <person name="Peeters S.H."/>
            <person name="Heuer A."/>
            <person name="Rast P."/>
            <person name="Oberbeckmann S."/>
            <person name="Bunk B."/>
            <person name="Jeske O."/>
            <person name="Meyerdierks A."/>
            <person name="Storesund J.E."/>
            <person name="Kallscheuer N."/>
            <person name="Luecker S."/>
            <person name="Lage O.M."/>
            <person name="Pohl T."/>
            <person name="Merkel B.J."/>
            <person name="Hornburger P."/>
            <person name="Mueller R.-W."/>
            <person name="Bruemmer F."/>
            <person name="Labrenz M."/>
            <person name="Spormann A.M."/>
            <person name="Op den Camp H."/>
            <person name="Overmann J."/>
            <person name="Amann R."/>
            <person name="Jetten M.S.M."/>
            <person name="Mascher T."/>
            <person name="Medema M.H."/>
            <person name="Devos D.P."/>
            <person name="Kaster A.-K."/>
            <person name="Ovreas L."/>
            <person name="Rohde M."/>
            <person name="Galperin M.Y."/>
            <person name="Jogler C."/>
        </authorList>
    </citation>
    <scope>NUCLEOTIDE SEQUENCE [LARGE SCALE GENOMIC DNA]</scope>
    <source>
        <strain evidence="4 5">Pla85_3_4</strain>
    </source>
</reference>
<name>A0A518DW90_9BACT</name>
<feature type="transmembrane region" description="Helical" evidence="3">
    <location>
        <begin position="399"/>
        <end position="423"/>
    </location>
</feature>
<evidence type="ECO:0000256" key="3">
    <source>
        <dbReference type="SAM" id="Phobius"/>
    </source>
</evidence>
<accession>A0A518DW90</accession>
<evidence type="ECO:0000313" key="5">
    <source>
        <dbReference type="Proteomes" id="UP000317648"/>
    </source>
</evidence>
<dbReference type="GO" id="GO:0004222">
    <property type="term" value="F:metalloendopeptidase activity"/>
    <property type="evidence" value="ECO:0007669"/>
    <property type="project" value="InterPro"/>
</dbReference>
<feature type="transmembrane region" description="Helical" evidence="3">
    <location>
        <begin position="365"/>
        <end position="387"/>
    </location>
</feature>
<dbReference type="EMBL" id="CP036433">
    <property type="protein sequence ID" value="QDU96102.1"/>
    <property type="molecule type" value="Genomic_DNA"/>
</dbReference>
<dbReference type="RefSeq" id="WP_145054772.1">
    <property type="nucleotide sequence ID" value="NZ_CP036433.1"/>
</dbReference>
<keyword evidence="4" id="KW-0378">Hydrolase</keyword>
<keyword evidence="5" id="KW-1185">Reference proteome</keyword>
<dbReference type="GO" id="GO:0016020">
    <property type="term" value="C:membrane"/>
    <property type="evidence" value="ECO:0007669"/>
    <property type="project" value="InterPro"/>
</dbReference>
<feature type="transmembrane region" description="Helical" evidence="3">
    <location>
        <begin position="287"/>
        <end position="307"/>
    </location>
</feature>
<keyword evidence="3" id="KW-1133">Transmembrane helix</keyword>
<keyword evidence="3" id="KW-0812">Transmembrane</keyword>
<keyword evidence="4" id="KW-0482">Metalloprotease</keyword>
<feature type="coiled-coil region" evidence="1">
    <location>
        <begin position="504"/>
        <end position="569"/>
    </location>
</feature>
<evidence type="ECO:0000256" key="2">
    <source>
        <dbReference type="SAM" id="MobiDB-lite"/>
    </source>
</evidence>